<protein>
    <recommendedName>
        <fullName evidence="3">Lipoprotein</fullName>
    </recommendedName>
</protein>
<keyword evidence="2" id="KW-1185">Reference proteome</keyword>
<evidence type="ECO:0000313" key="2">
    <source>
        <dbReference type="Proteomes" id="UP001257739"/>
    </source>
</evidence>
<gene>
    <name evidence="1" type="ORF">J2X11_001568</name>
</gene>
<reference evidence="1 2" key="1">
    <citation type="submission" date="2023-07" db="EMBL/GenBank/DDBJ databases">
        <title>Sorghum-associated microbial communities from plants grown in Nebraska, USA.</title>
        <authorList>
            <person name="Schachtman D."/>
        </authorList>
    </citation>
    <scope>NUCLEOTIDE SEQUENCE [LARGE SCALE GENOMIC DNA]</scope>
    <source>
        <strain evidence="1 2">BE248</strain>
    </source>
</reference>
<evidence type="ECO:0008006" key="3">
    <source>
        <dbReference type="Google" id="ProtNLM"/>
    </source>
</evidence>
<dbReference type="RefSeq" id="WP_309969137.1">
    <property type="nucleotide sequence ID" value="NZ_JAVDWH010000001.1"/>
</dbReference>
<proteinExistence type="predicted"/>
<sequence>MKIPLAIASAVLLGGVLTACGGGDGGGSGGSGGSGSDYCKDIKTAAATFGDLESGDTASIGDAFATFHKLADEAPGDIKDDWKTLDGAITTVETALSEAGIKIEDFADLQSGKIPEGVDVSKLTGLASEFQKLSSADFEKASKAIEVHAKGVCKVDLNDPTG</sequence>
<organism evidence="1 2">
    <name type="scientific">Aeromicrobium panaciterrae</name>
    <dbReference type="NCBI Taxonomy" id="363861"/>
    <lineage>
        <taxon>Bacteria</taxon>
        <taxon>Bacillati</taxon>
        <taxon>Actinomycetota</taxon>
        <taxon>Actinomycetes</taxon>
        <taxon>Propionibacteriales</taxon>
        <taxon>Nocardioidaceae</taxon>
        <taxon>Aeromicrobium</taxon>
    </lineage>
</organism>
<dbReference type="EMBL" id="JAVDWH010000001">
    <property type="protein sequence ID" value="MDR7086729.1"/>
    <property type="molecule type" value="Genomic_DNA"/>
</dbReference>
<name>A0ABU1UNG9_9ACTN</name>
<dbReference type="PROSITE" id="PS51257">
    <property type="entry name" value="PROKAR_LIPOPROTEIN"/>
    <property type="match status" value="1"/>
</dbReference>
<dbReference type="Proteomes" id="UP001257739">
    <property type="component" value="Unassembled WGS sequence"/>
</dbReference>
<comment type="caution">
    <text evidence="1">The sequence shown here is derived from an EMBL/GenBank/DDBJ whole genome shotgun (WGS) entry which is preliminary data.</text>
</comment>
<accession>A0ABU1UNG9</accession>
<evidence type="ECO:0000313" key="1">
    <source>
        <dbReference type="EMBL" id="MDR7086729.1"/>
    </source>
</evidence>